<dbReference type="Pfam" id="PF00923">
    <property type="entry name" value="TAL_FSA"/>
    <property type="match status" value="1"/>
</dbReference>
<gene>
    <name evidence="9" type="ORF">BCR43DRAFT_470543</name>
</gene>
<comment type="catalytic activity">
    <reaction evidence="8">
        <text>D-sedoheptulose 7-phosphate + D-glyceraldehyde 3-phosphate = D-erythrose 4-phosphate + beta-D-fructose 6-phosphate</text>
        <dbReference type="Rhea" id="RHEA:17053"/>
        <dbReference type="ChEBI" id="CHEBI:16897"/>
        <dbReference type="ChEBI" id="CHEBI:57483"/>
        <dbReference type="ChEBI" id="CHEBI:57634"/>
        <dbReference type="ChEBI" id="CHEBI:59776"/>
        <dbReference type="EC" id="2.2.1.2"/>
    </reaction>
</comment>
<protein>
    <recommendedName>
        <fullName evidence="4">Transaldolase</fullName>
        <ecNumber evidence="3">2.2.1.2</ecNumber>
    </recommendedName>
</protein>
<dbReference type="EMBL" id="MCGN01000002">
    <property type="protein sequence ID" value="ORZ01738.1"/>
    <property type="molecule type" value="Genomic_DNA"/>
</dbReference>
<dbReference type="CDD" id="cd00957">
    <property type="entry name" value="Transaldolase_TalAB"/>
    <property type="match status" value="1"/>
</dbReference>
<keyword evidence="6" id="KW-0570">Pentose shunt</keyword>
<dbReference type="GO" id="GO:0005975">
    <property type="term" value="P:carbohydrate metabolic process"/>
    <property type="evidence" value="ECO:0007669"/>
    <property type="project" value="InterPro"/>
</dbReference>
<accession>A0A1X2HQT3</accession>
<evidence type="ECO:0000256" key="8">
    <source>
        <dbReference type="ARBA" id="ARBA00048810"/>
    </source>
</evidence>
<dbReference type="Gene3D" id="3.20.20.70">
    <property type="entry name" value="Aldolase class I"/>
    <property type="match status" value="1"/>
</dbReference>
<evidence type="ECO:0000256" key="4">
    <source>
        <dbReference type="ARBA" id="ARBA00018292"/>
    </source>
</evidence>
<dbReference type="PANTHER" id="PTHR10683:SF18">
    <property type="entry name" value="TRANSALDOLASE"/>
    <property type="match status" value="1"/>
</dbReference>
<dbReference type="GO" id="GO:0004801">
    <property type="term" value="F:transaldolase activity"/>
    <property type="evidence" value="ECO:0007669"/>
    <property type="project" value="UniProtKB-EC"/>
</dbReference>
<dbReference type="EC" id="2.2.1.2" evidence="3"/>
<keyword evidence="10" id="KW-1185">Reference proteome</keyword>
<dbReference type="UniPathway" id="UPA00115">
    <property type="reaction ID" value="UER00414"/>
</dbReference>
<evidence type="ECO:0000256" key="1">
    <source>
        <dbReference type="ARBA" id="ARBA00004857"/>
    </source>
</evidence>
<evidence type="ECO:0000256" key="2">
    <source>
        <dbReference type="ARBA" id="ARBA00008012"/>
    </source>
</evidence>
<dbReference type="NCBIfam" id="TIGR00874">
    <property type="entry name" value="talAB"/>
    <property type="match status" value="1"/>
</dbReference>
<dbReference type="InterPro" id="IPR001585">
    <property type="entry name" value="TAL/FSA"/>
</dbReference>
<dbReference type="NCBIfam" id="NF009001">
    <property type="entry name" value="PRK12346.1"/>
    <property type="match status" value="1"/>
</dbReference>
<evidence type="ECO:0000256" key="5">
    <source>
        <dbReference type="ARBA" id="ARBA00022679"/>
    </source>
</evidence>
<dbReference type="InterPro" id="IPR018225">
    <property type="entry name" value="Transaldolase_AS"/>
</dbReference>
<dbReference type="AlphaFoldDB" id="A0A1X2HQT3"/>
<evidence type="ECO:0000256" key="7">
    <source>
        <dbReference type="ARBA" id="ARBA00023270"/>
    </source>
</evidence>
<evidence type="ECO:0000256" key="6">
    <source>
        <dbReference type="ARBA" id="ARBA00023126"/>
    </source>
</evidence>
<comment type="caution">
    <text evidence="9">The sequence shown here is derived from an EMBL/GenBank/DDBJ whole genome shotgun (WGS) entry which is preliminary data.</text>
</comment>
<evidence type="ECO:0000313" key="10">
    <source>
        <dbReference type="Proteomes" id="UP000242180"/>
    </source>
</evidence>
<dbReference type="Proteomes" id="UP000242180">
    <property type="component" value="Unassembled WGS sequence"/>
</dbReference>
<dbReference type="OrthoDB" id="2015515at2759"/>
<dbReference type="HAMAP" id="MF_00492">
    <property type="entry name" value="Transaldolase_1"/>
    <property type="match status" value="1"/>
</dbReference>
<evidence type="ECO:0000313" key="9">
    <source>
        <dbReference type="EMBL" id="ORZ01738.1"/>
    </source>
</evidence>
<proteinExistence type="inferred from homology"/>
<dbReference type="InterPro" id="IPR004730">
    <property type="entry name" value="Transaldolase_1"/>
</dbReference>
<name>A0A1X2HQT3_SYNRA</name>
<keyword evidence="5" id="KW-0808">Transferase</keyword>
<dbReference type="FunCoup" id="A0A1X2HQT3">
    <property type="interactions" value="469"/>
</dbReference>
<dbReference type="FunFam" id="3.20.20.70:FF:000088">
    <property type="entry name" value="Transaldolase"/>
    <property type="match status" value="1"/>
</dbReference>
<dbReference type="PANTHER" id="PTHR10683">
    <property type="entry name" value="TRANSALDOLASE"/>
    <property type="match status" value="1"/>
</dbReference>
<sequence>MSVLDQIKQFTTIVADSGDFETIAEYKPQDATTNPSLILAATQKAQYAPLIEDAVSFGKKKGGSAKEQAGWAMDKLLVNFGCEILKIVPGRVSTEVDARLSFDTHATIQKALRLIDLYAQSGIKKERVLIKIASTWEGIHAANILEKQYGIHCNLTLLFSFPQAVACAEAGVTLISPFVGRILDWYKKNQPDQNHEGENDPGVKSVTKIYNYYKQHGYKTIVMGASFRTLDEIKNLAGCDFLTISTKLLGEMAADNSKIERKLDPSKAGQQASVSYFNDENAFRWAFNEDPMANDKLSEGIRNFAKDGCKLEEDLLQRIS</sequence>
<dbReference type="GO" id="GO:0009052">
    <property type="term" value="P:pentose-phosphate shunt, non-oxidative branch"/>
    <property type="evidence" value="ECO:0007669"/>
    <property type="project" value="TreeGrafter"/>
</dbReference>
<keyword evidence="7" id="KW-0704">Schiff base</keyword>
<dbReference type="SUPFAM" id="SSF51569">
    <property type="entry name" value="Aldolase"/>
    <property type="match status" value="1"/>
</dbReference>
<organism evidence="9 10">
    <name type="scientific">Syncephalastrum racemosum</name>
    <name type="common">Filamentous fungus</name>
    <dbReference type="NCBI Taxonomy" id="13706"/>
    <lineage>
        <taxon>Eukaryota</taxon>
        <taxon>Fungi</taxon>
        <taxon>Fungi incertae sedis</taxon>
        <taxon>Mucoromycota</taxon>
        <taxon>Mucoromycotina</taxon>
        <taxon>Mucoromycetes</taxon>
        <taxon>Mucorales</taxon>
        <taxon>Syncephalastraceae</taxon>
        <taxon>Syncephalastrum</taxon>
    </lineage>
</organism>
<dbReference type="InParanoid" id="A0A1X2HQT3"/>
<dbReference type="InterPro" id="IPR013785">
    <property type="entry name" value="Aldolase_TIM"/>
</dbReference>
<evidence type="ECO:0000256" key="3">
    <source>
        <dbReference type="ARBA" id="ARBA00013151"/>
    </source>
</evidence>
<comment type="similarity">
    <text evidence="2">Belongs to the transaldolase family. Type 1 subfamily.</text>
</comment>
<dbReference type="PROSITE" id="PS01054">
    <property type="entry name" value="TRANSALDOLASE_1"/>
    <property type="match status" value="1"/>
</dbReference>
<comment type="pathway">
    <text evidence="1">Carbohydrate degradation; pentose phosphate pathway; D-glyceraldehyde 3-phosphate and beta-D-fructose 6-phosphate from D-ribose 5-phosphate and D-xylulose 5-phosphate (non-oxidative stage): step 2/3.</text>
</comment>
<dbReference type="GO" id="GO:0005737">
    <property type="term" value="C:cytoplasm"/>
    <property type="evidence" value="ECO:0007669"/>
    <property type="project" value="InterPro"/>
</dbReference>
<reference evidence="9 10" key="1">
    <citation type="submission" date="2016-07" db="EMBL/GenBank/DDBJ databases">
        <title>Pervasive Adenine N6-methylation of Active Genes in Fungi.</title>
        <authorList>
            <consortium name="DOE Joint Genome Institute"/>
            <person name="Mondo S.J."/>
            <person name="Dannebaum R.O."/>
            <person name="Kuo R.C."/>
            <person name="Labutti K."/>
            <person name="Haridas S."/>
            <person name="Kuo A."/>
            <person name="Salamov A."/>
            <person name="Ahrendt S.R."/>
            <person name="Lipzen A."/>
            <person name="Sullivan W."/>
            <person name="Andreopoulos W.B."/>
            <person name="Clum A."/>
            <person name="Lindquist E."/>
            <person name="Daum C."/>
            <person name="Ramamoorthy G.K."/>
            <person name="Gryganskyi A."/>
            <person name="Culley D."/>
            <person name="Magnuson J.K."/>
            <person name="James T.Y."/>
            <person name="O'Malley M.A."/>
            <person name="Stajich J.E."/>
            <person name="Spatafora J.W."/>
            <person name="Visel A."/>
            <person name="Grigoriev I.V."/>
        </authorList>
    </citation>
    <scope>NUCLEOTIDE SEQUENCE [LARGE SCALE GENOMIC DNA]</scope>
    <source>
        <strain evidence="9 10">NRRL 2496</strain>
    </source>
</reference>
<dbReference type="STRING" id="13706.A0A1X2HQT3"/>